<dbReference type="Proteomes" id="UP000249081">
    <property type="component" value="Unassembled WGS sequence"/>
</dbReference>
<reference evidence="3" key="1">
    <citation type="submission" date="2018-04" db="EMBL/GenBank/DDBJ databases">
        <authorList>
            <person name="Cornet L."/>
        </authorList>
    </citation>
    <scope>NUCLEOTIDE SEQUENCE [LARGE SCALE GENOMIC DNA]</scope>
</reference>
<proteinExistence type="predicted"/>
<comment type="caution">
    <text evidence="2">The sequence shown here is derived from an EMBL/GenBank/DDBJ whole genome shotgun (WGS) entry which is preliminary data.</text>
</comment>
<gene>
    <name evidence="2" type="ORF">DCF17_21125</name>
</gene>
<dbReference type="EMBL" id="QBMN01000225">
    <property type="protein sequence ID" value="PZO34001.1"/>
    <property type="molecule type" value="Genomic_DNA"/>
</dbReference>
<evidence type="ECO:0000256" key="1">
    <source>
        <dbReference type="SAM" id="MobiDB-lite"/>
    </source>
</evidence>
<reference evidence="2 3" key="2">
    <citation type="submission" date="2018-06" db="EMBL/GenBank/DDBJ databases">
        <title>Metagenomic assembly of (sub)arctic Cyanobacteria and their associated microbiome from non-axenic cultures.</title>
        <authorList>
            <person name="Baurain D."/>
        </authorList>
    </citation>
    <scope>NUCLEOTIDE SEQUENCE [LARGE SCALE GENOMIC DNA]</scope>
    <source>
        <strain evidence="2">ULC041bin1</strain>
    </source>
</reference>
<evidence type="ECO:0000313" key="3">
    <source>
        <dbReference type="Proteomes" id="UP000249081"/>
    </source>
</evidence>
<name>A0A2W4XDM5_9CYAN</name>
<feature type="compositionally biased region" description="Basic and acidic residues" evidence="1">
    <location>
        <begin position="255"/>
        <end position="266"/>
    </location>
</feature>
<evidence type="ECO:0000313" key="2">
    <source>
        <dbReference type="EMBL" id="PZO34001.1"/>
    </source>
</evidence>
<protein>
    <submittedName>
        <fullName evidence="2">Uncharacterized protein</fullName>
    </submittedName>
</protein>
<sequence>MEQIKKGIGVDGMPVSVPDQIAKQNPGQLTLGSLAELHLWQVEQLDGVMGRWPQQIPIPTPAGSVNVGMPNMAEAVAEMVGMMVSQQVTAAQILNTSSRTLAQSGSATQQAHLAHLTAKANADFLGYENRSTAVDMPLAYTPGKDPFDGMLQESTAKIQGFENSDKQDIKQIFAELLQAAAIIRAVYWRKLDSKGDLKKQIQRNIKGGADFIDQAAAGDGNDSDWEAYLQQVEEGFRSATGDANPYGRNASEGPQIKDRSPKKDDK</sequence>
<accession>A0A2W4XDM5</accession>
<feature type="region of interest" description="Disordered" evidence="1">
    <location>
        <begin position="234"/>
        <end position="266"/>
    </location>
</feature>
<organism evidence="2 3">
    <name type="scientific">Shackletoniella antarctica</name>
    <dbReference type="NCBI Taxonomy" id="268115"/>
    <lineage>
        <taxon>Bacteria</taxon>
        <taxon>Bacillati</taxon>
        <taxon>Cyanobacteriota</taxon>
        <taxon>Cyanophyceae</taxon>
        <taxon>Oculatellales</taxon>
        <taxon>Oculatellaceae</taxon>
        <taxon>Shackletoniella</taxon>
    </lineage>
</organism>
<dbReference type="AlphaFoldDB" id="A0A2W4XDM5"/>